<sequence length="81" mass="9036">MTEFWLKHHWPTVITCDRYGGVYSGAAWIAFPLECIPEAAEGDDNDCAEFWQNYDEPVGKGATPDEALSSLIEAMRAKLAQ</sequence>
<evidence type="ECO:0000313" key="2">
    <source>
        <dbReference type="Proteomes" id="UP001370348"/>
    </source>
</evidence>
<dbReference type="EMBL" id="CP089984">
    <property type="protein sequence ID" value="WXB19749.1"/>
    <property type="molecule type" value="Genomic_DNA"/>
</dbReference>
<proteinExistence type="predicted"/>
<keyword evidence="2" id="KW-1185">Reference proteome</keyword>
<accession>A0ABZ2MB81</accession>
<dbReference type="RefSeq" id="WP_394829344.1">
    <property type="nucleotide sequence ID" value="NZ_CP089984.1"/>
</dbReference>
<dbReference type="Proteomes" id="UP001370348">
    <property type="component" value="Chromosome"/>
</dbReference>
<gene>
    <name evidence="1" type="ORF">LZC94_21305</name>
</gene>
<name>A0ABZ2MB81_9BACT</name>
<protein>
    <submittedName>
        <fullName evidence="1">Uncharacterized protein</fullName>
    </submittedName>
</protein>
<reference evidence="1 2" key="1">
    <citation type="submission" date="2021-12" db="EMBL/GenBank/DDBJ databases">
        <title>Discovery of the Pendulisporaceae a myxobacterial family with distinct sporulation behavior and unique specialized metabolism.</title>
        <authorList>
            <person name="Garcia R."/>
            <person name="Popoff A."/>
            <person name="Bader C.D."/>
            <person name="Loehr J."/>
            <person name="Walesch S."/>
            <person name="Walt C."/>
            <person name="Boldt J."/>
            <person name="Bunk B."/>
            <person name="Haeckl F.J.F.P.J."/>
            <person name="Gunesch A.P."/>
            <person name="Birkelbach J."/>
            <person name="Nuebel U."/>
            <person name="Pietschmann T."/>
            <person name="Bach T."/>
            <person name="Mueller R."/>
        </authorList>
    </citation>
    <scope>NUCLEOTIDE SEQUENCE [LARGE SCALE GENOMIC DNA]</scope>
    <source>
        <strain evidence="1 2">MSr11954</strain>
    </source>
</reference>
<evidence type="ECO:0000313" key="1">
    <source>
        <dbReference type="EMBL" id="WXB19749.1"/>
    </source>
</evidence>
<organism evidence="1 2">
    <name type="scientific">Pendulispora albinea</name>
    <dbReference type="NCBI Taxonomy" id="2741071"/>
    <lineage>
        <taxon>Bacteria</taxon>
        <taxon>Pseudomonadati</taxon>
        <taxon>Myxococcota</taxon>
        <taxon>Myxococcia</taxon>
        <taxon>Myxococcales</taxon>
        <taxon>Sorangiineae</taxon>
        <taxon>Pendulisporaceae</taxon>
        <taxon>Pendulispora</taxon>
    </lineage>
</organism>